<gene>
    <name evidence="3" type="ORF">CC1G_06458</name>
</gene>
<evidence type="ECO:0000313" key="4">
    <source>
        <dbReference type="Proteomes" id="UP000001861"/>
    </source>
</evidence>
<dbReference type="eggNOG" id="ENOG502RY46">
    <property type="taxonomic scope" value="Eukaryota"/>
</dbReference>
<dbReference type="Proteomes" id="UP000001861">
    <property type="component" value="Unassembled WGS sequence"/>
</dbReference>
<evidence type="ECO:0000256" key="1">
    <source>
        <dbReference type="ARBA" id="ARBA00022801"/>
    </source>
</evidence>
<dbReference type="VEuPathDB" id="FungiDB:CC1G_06458"/>
<dbReference type="GO" id="GO:0016788">
    <property type="term" value="F:hydrolase activity, acting on ester bonds"/>
    <property type="evidence" value="ECO:0007669"/>
    <property type="project" value="InterPro"/>
</dbReference>
<dbReference type="KEGG" id="cci:CC1G_06458"/>
<dbReference type="InParanoid" id="A8NN63"/>
<keyword evidence="1" id="KW-0378">Hydrolase</keyword>
<sequence length="322" mass="36012">MPNMRFLSLVVFELCVLLWTNSGSLAAGIRPRQIKNLVTFGDSFTSVDWSANGGTPWPVYTAGYTGVQLLPFAKAGATCSNELTYRPFPPLTESQVPLFLEQKANGTFKLPPHETIYTLWIGTNDVGANALLTGSSEASLVDVTNCMVDWVEVLYENGARNFIFQNMVPLETIPLYAPNSYPNRYWTAERNTTEWSVFMRELVLSGNELTKIKLEALAPKLRGANIALFDAHSLFADMYKNPSKYLNGTAPLNVDGMVDSCVYELNAPPDATPRCTMVEGTDRDSYLWYDELHPSEQASRVVARQIADVIQGKRNRWTTWLD</sequence>
<evidence type="ECO:0000256" key="2">
    <source>
        <dbReference type="SAM" id="SignalP"/>
    </source>
</evidence>
<name>A8NN63_COPC7</name>
<dbReference type="Gene3D" id="3.40.50.1110">
    <property type="entry name" value="SGNH hydrolase"/>
    <property type="match status" value="1"/>
</dbReference>
<evidence type="ECO:0000313" key="3">
    <source>
        <dbReference type="EMBL" id="EAU86697.1"/>
    </source>
</evidence>
<dbReference type="PANTHER" id="PTHR45648:SF22">
    <property type="entry name" value="GDSL LIPASE_ACYLHYDROLASE FAMILY PROTEIN (AFU_ORTHOLOGUE AFUA_4G14700)"/>
    <property type="match status" value="1"/>
</dbReference>
<reference evidence="3 4" key="1">
    <citation type="journal article" date="2010" name="Proc. Natl. Acad. Sci. U.S.A.">
        <title>Insights into evolution of multicellular fungi from the assembled chromosomes of the mushroom Coprinopsis cinerea (Coprinus cinereus).</title>
        <authorList>
            <person name="Stajich J.E."/>
            <person name="Wilke S.K."/>
            <person name="Ahren D."/>
            <person name="Au C.H."/>
            <person name="Birren B.W."/>
            <person name="Borodovsky M."/>
            <person name="Burns C."/>
            <person name="Canback B."/>
            <person name="Casselton L.A."/>
            <person name="Cheng C.K."/>
            <person name="Deng J."/>
            <person name="Dietrich F.S."/>
            <person name="Fargo D.C."/>
            <person name="Farman M.L."/>
            <person name="Gathman A.C."/>
            <person name="Goldberg J."/>
            <person name="Guigo R."/>
            <person name="Hoegger P.J."/>
            <person name="Hooker J.B."/>
            <person name="Huggins A."/>
            <person name="James T.Y."/>
            <person name="Kamada T."/>
            <person name="Kilaru S."/>
            <person name="Kodira C."/>
            <person name="Kues U."/>
            <person name="Kupfer D."/>
            <person name="Kwan H.S."/>
            <person name="Lomsadze A."/>
            <person name="Li W."/>
            <person name="Lilly W.W."/>
            <person name="Ma L.J."/>
            <person name="Mackey A.J."/>
            <person name="Manning G."/>
            <person name="Martin F."/>
            <person name="Muraguchi H."/>
            <person name="Natvig D.O."/>
            <person name="Palmerini H."/>
            <person name="Ramesh M.A."/>
            <person name="Rehmeyer C.J."/>
            <person name="Roe B.A."/>
            <person name="Shenoy N."/>
            <person name="Stanke M."/>
            <person name="Ter-Hovhannisyan V."/>
            <person name="Tunlid A."/>
            <person name="Velagapudi R."/>
            <person name="Vision T.J."/>
            <person name="Zeng Q."/>
            <person name="Zolan M.E."/>
            <person name="Pukkila P.J."/>
        </authorList>
    </citation>
    <scope>NUCLEOTIDE SEQUENCE [LARGE SCALE GENOMIC DNA]</scope>
    <source>
        <strain evidence="4">Okayama-7 / 130 / ATCC MYA-4618 / FGSC 9003</strain>
    </source>
</reference>
<accession>A8NN63</accession>
<dbReference type="AlphaFoldDB" id="A8NN63"/>
<proteinExistence type="predicted"/>
<dbReference type="OrthoDB" id="1600564at2759"/>
<organism evidence="3 4">
    <name type="scientific">Coprinopsis cinerea (strain Okayama-7 / 130 / ATCC MYA-4618 / FGSC 9003)</name>
    <name type="common">Inky cap fungus</name>
    <name type="synonym">Hormographiella aspergillata</name>
    <dbReference type="NCBI Taxonomy" id="240176"/>
    <lineage>
        <taxon>Eukaryota</taxon>
        <taxon>Fungi</taxon>
        <taxon>Dikarya</taxon>
        <taxon>Basidiomycota</taxon>
        <taxon>Agaricomycotina</taxon>
        <taxon>Agaricomycetes</taxon>
        <taxon>Agaricomycetidae</taxon>
        <taxon>Agaricales</taxon>
        <taxon>Agaricineae</taxon>
        <taxon>Psathyrellaceae</taxon>
        <taxon>Coprinopsis</taxon>
    </lineage>
</organism>
<dbReference type="InterPro" id="IPR001087">
    <property type="entry name" value="GDSL"/>
</dbReference>
<dbReference type="STRING" id="240176.A8NN63"/>
<dbReference type="EMBL" id="AACS02000012">
    <property type="protein sequence ID" value="EAU86697.1"/>
    <property type="molecule type" value="Genomic_DNA"/>
</dbReference>
<keyword evidence="4" id="KW-1185">Reference proteome</keyword>
<keyword evidence="2" id="KW-0732">Signal</keyword>
<dbReference type="InterPro" id="IPR036514">
    <property type="entry name" value="SGNH_hydro_sf"/>
</dbReference>
<dbReference type="SUPFAM" id="SSF52266">
    <property type="entry name" value="SGNH hydrolase"/>
    <property type="match status" value="1"/>
</dbReference>
<dbReference type="PANTHER" id="PTHR45648">
    <property type="entry name" value="GDSL LIPASE/ACYLHYDROLASE FAMILY PROTEIN (AFU_ORTHOLOGUE AFUA_4G14700)"/>
    <property type="match status" value="1"/>
</dbReference>
<dbReference type="InterPro" id="IPR051058">
    <property type="entry name" value="GDSL_Est/Lipase"/>
</dbReference>
<protein>
    <submittedName>
        <fullName evidence="3">GDSL lipase/acylhydrolase</fullName>
    </submittedName>
</protein>
<comment type="caution">
    <text evidence="3">The sequence shown here is derived from an EMBL/GenBank/DDBJ whole genome shotgun (WGS) entry which is preliminary data.</text>
</comment>
<dbReference type="Pfam" id="PF00657">
    <property type="entry name" value="Lipase_GDSL"/>
    <property type="match status" value="1"/>
</dbReference>
<dbReference type="RefSeq" id="XP_001835055.1">
    <property type="nucleotide sequence ID" value="XM_001835003.1"/>
</dbReference>
<feature type="chain" id="PRO_5002727375" evidence="2">
    <location>
        <begin position="27"/>
        <end position="322"/>
    </location>
</feature>
<dbReference type="GeneID" id="6011581"/>
<dbReference type="CDD" id="cd01846">
    <property type="entry name" value="fatty_acyltransferase_like"/>
    <property type="match status" value="1"/>
</dbReference>
<dbReference type="OMA" id="KWTTWIS"/>
<feature type="signal peptide" evidence="2">
    <location>
        <begin position="1"/>
        <end position="26"/>
    </location>
</feature>